<evidence type="ECO:0000313" key="3">
    <source>
        <dbReference type="WBParaSite" id="Pan_g21913.t1"/>
    </source>
</evidence>
<protein>
    <submittedName>
        <fullName evidence="3">Uncharacterized protein</fullName>
    </submittedName>
</protein>
<name>A0A7E4VK58_PANRE</name>
<reference evidence="3" key="2">
    <citation type="submission" date="2020-10" db="UniProtKB">
        <authorList>
            <consortium name="WormBaseParasite"/>
        </authorList>
    </citation>
    <scope>IDENTIFICATION</scope>
</reference>
<feature type="compositionally biased region" description="Polar residues" evidence="1">
    <location>
        <begin position="276"/>
        <end position="291"/>
    </location>
</feature>
<dbReference type="Proteomes" id="UP000492821">
    <property type="component" value="Unassembled WGS sequence"/>
</dbReference>
<reference evidence="2" key="1">
    <citation type="journal article" date="2013" name="Genetics">
        <title>The draft genome and transcriptome of Panagrellus redivivus are shaped by the harsh demands of a free-living lifestyle.</title>
        <authorList>
            <person name="Srinivasan J."/>
            <person name="Dillman A.R."/>
            <person name="Macchietto M.G."/>
            <person name="Heikkinen L."/>
            <person name="Lakso M."/>
            <person name="Fracchia K.M."/>
            <person name="Antoshechkin I."/>
            <person name="Mortazavi A."/>
            <person name="Wong G."/>
            <person name="Sternberg P.W."/>
        </authorList>
    </citation>
    <scope>NUCLEOTIDE SEQUENCE [LARGE SCALE GENOMIC DNA]</scope>
    <source>
        <strain evidence="2">MT8872</strain>
    </source>
</reference>
<feature type="region of interest" description="Disordered" evidence="1">
    <location>
        <begin position="230"/>
        <end position="291"/>
    </location>
</feature>
<proteinExistence type="predicted"/>
<dbReference type="AlphaFoldDB" id="A0A7E4VK58"/>
<dbReference type="WBParaSite" id="Pan_g21913.t1">
    <property type="protein sequence ID" value="Pan_g21913.t1"/>
    <property type="gene ID" value="Pan_g21913"/>
</dbReference>
<organism evidence="2 3">
    <name type="scientific">Panagrellus redivivus</name>
    <name type="common">Microworm</name>
    <dbReference type="NCBI Taxonomy" id="6233"/>
    <lineage>
        <taxon>Eukaryota</taxon>
        <taxon>Metazoa</taxon>
        <taxon>Ecdysozoa</taxon>
        <taxon>Nematoda</taxon>
        <taxon>Chromadorea</taxon>
        <taxon>Rhabditida</taxon>
        <taxon>Tylenchina</taxon>
        <taxon>Panagrolaimomorpha</taxon>
        <taxon>Panagrolaimoidea</taxon>
        <taxon>Panagrolaimidae</taxon>
        <taxon>Panagrellus</taxon>
    </lineage>
</organism>
<keyword evidence="2" id="KW-1185">Reference proteome</keyword>
<evidence type="ECO:0000313" key="2">
    <source>
        <dbReference type="Proteomes" id="UP000492821"/>
    </source>
</evidence>
<evidence type="ECO:0000256" key="1">
    <source>
        <dbReference type="SAM" id="MobiDB-lite"/>
    </source>
</evidence>
<feature type="region of interest" description="Disordered" evidence="1">
    <location>
        <begin position="87"/>
        <end position="141"/>
    </location>
</feature>
<accession>A0A7E4VK58</accession>
<sequence length="389" mass="44437">MNPEIVIISQIDINESRHFKKIKDNRGYLCNYCLNATFIEHQKDAMLQHLRRKHPVHARQFTPNHQNKENQNGEAAVAVKNEGVNMDVDEAPDANPDVDDPEMNVGQVDEEQDAPDDDEGEDVEEEETEEATDGSTENAEETYDDYEAKLLRSDYTFVQQFNSLDALDQYRNDHGFNVHSRRKGIEYKCKSYGRTECTMIARALPNLRFYQKGNHIIECPFSQLQRKRSRAGSCAPPRSNPKRALSRARSLIPDNFVPRRGRSRAPSSSLIPPCSRSGTPNAPSVTGKTRNKQQLVTNKKMTLLQHAWLRKIGNQYQLVFEKIRGKDFVYHKGNARLDYIVTNEYVKIKTLNDDGGGEKPVKSSGTLKNCTWEQLLTKLDDKCKSLFSK</sequence>